<evidence type="ECO:0000256" key="1">
    <source>
        <dbReference type="SAM" id="SignalP"/>
    </source>
</evidence>
<reference evidence="2 3" key="1">
    <citation type="submission" date="2019-04" db="EMBL/GenBank/DDBJ databases">
        <authorList>
            <person name="Li Y."/>
            <person name="Wang J."/>
        </authorList>
    </citation>
    <scope>NUCLEOTIDE SEQUENCE [LARGE SCALE GENOMIC DNA]</scope>
    <source>
        <strain evidence="2 3">DSM 14668</strain>
    </source>
</reference>
<dbReference type="Proteomes" id="UP000309215">
    <property type="component" value="Unassembled WGS sequence"/>
</dbReference>
<feature type="signal peptide" evidence="1">
    <location>
        <begin position="1"/>
        <end position="28"/>
    </location>
</feature>
<evidence type="ECO:0000313" key="2">
    <source>
        <dbReference type="EMBL" id="TKD10420.1"/>
    </source>
</evidence>
<keyword evidence="1" id="KW-0732">Signal</keyword>
<protein>
    <recommendedName>
        <fullName evidence="4">Lipoprotein</fullName>
    </recommendedName>
</protein>
<name>A0A4U1JGI5_9BACT</name>
<organism evidence="2 3">
    <name type="scientific">Polyangium fumosum</name>
    <dbReference type="NCBI Taxonomy" id="889272"/>
    <lineage>
        <taxon>Bacteria</taxon>
        <taxon>Pseudomonadati</taxon>
        <taxon>Myxococcota</taxon>
        <taxon>Polyangia</taxon>
        <taxon>Polyangiales</taxon>
        <taxon>Polyangiaceae</taxon>
        <taxon>Polyangium</taxon>
    </lineage>
</organism>
<dbReference type="AlphaFoldDB" id="A0A4U1JGI5"/>
<sequence length="162" mass="16907">MGARRNIMRGFFAAMLGLGLLGCGASTEATLDGPEAPTQASMECEGPQPAVVQNVRWLGPASAPGKAPLAGVGVEVNKALAFEQGVEITVREVKYTPVAADRNLAMARLTVRHGSETKDVSLGRELPGGKVCYQQATGVWVGLVETVPNKAMLRVGLPPAEP</sequence>
<dbReference type="EMBL" id="SSMQ01000006">
    <property type="protein sequence ID" value="TKD10420.1"/>
    <property type="molecule type" value="Genomic_DNA"/>
</dbReference>
<dbReference type="RefSeq" id="WP_136928384.1">
    <property type="nucleotide sequence ID" value="NZ_SSMQ01000006.1"/>
</dbReference>
<feature type="chain" id="PRO_5020449919" description="Lipoprotein" evidence="1">
    <location>
        <begin position="29"/>
        <end position="162"/>
    </location>
</feature>
<evidence type="ECO:0008006" key="4">
    <source>
        <dbReference type="Google" id="ProtNLM"/>
    </source>
</evidence>
<accession>A0A4U1JGI5</accession>
<dbReference type="OrthoDB" id="5513354at2"/>
<proteinExistence type="predicted"/>
<keyword evidence="3" id="KW-1185">Reference proteome</keyword>
<comment type="caution">
    <text evidence="2">The sequence shown here is derived from an EMBL/GenBank/DDBJ whole genome shotgun (WGS) entry which is preliminary data.</text>
</comment>
<evidence type="ECO:0000313" key="3">
    <source>
        <dbReference type="Proteomes" id="UP000309215"/>
    </source>
</evidence>
<dbReference type="PROSITE" id="PS51257">
    <property type="entry name" value="PROKAR_LIPOPROTEIN"/>
    <property type="match status" value="1"/>
</dbReference>
<gene>
    <name evidence="2" type="ORF">E8A74_08210</name>
</gene>